<evidence type="ECO:0000313" key="12">
    <source>
        <dbReference type="Proteomes" id="UP000823632"/>
    </source>
</evidence>
<evidence type="ECO:0000259" key="9">
    <source>
        <dbReference type="Pfam" id="PF25917"/>
    </source>
</evidence>
<feature type="region of interest" description="Disordered" evidence="6">
    <location>
        <begin position="1"/>
        <end position="20"/>
    </location>
</feature>
<dbReference type="InterPro" id="IPR058625">
    <property type="entry name" value="MdtA-like_BSH"/>
</dbReference>
<accession>A0A9D9DT02</accession>
<keyword evidence="4 7" id="KW-0472">Membrane</keyword>
<evidence type="ECO:0000313" key="11">
    <source>
        <dbReference type="EMBL" id="MBO8431545.1"/>
    </source>
</evidence>
<evidence type="ECO:0000256" key="2">
    <source>
        <dbReference type="ARBA" id="ARBA00022692"/>
    </source>
</evidence>
<evidence type="ECO:0000256" key="4">
    <source>
        <dbReference type="ARBA" id="ARBA00023136"/>
    </source>
</evidence>
<reference evidence="11" key="2">
    <citation type="journal article" date="2021" name="PeerJ">
        <title>Extensive microbial diversity within the chicken gut microbiome revealed by metagenomics and culture.</title>
        <authorList>
            <person name="Gilroy R."/>
            <person name="Ravi A."/>
            <person name="Getino M."/>
            <person name="Pursley I."/>
            <person name="Horton D.L."/>
            <person name="Alikhan N.F."/>
            <person name="Baker D."/>
            <person name="Gharbi K."/>
            <person name="Hall N."/>
            <person name="Watson M."/>
            <person name="Adriaenssens E.M."/>
            <person name="Foster-Nyarko E."/>
            <person name="Jarju S."/>
            <person name="Secka A."/>
            <person name="Antonio M."/>
            <person name="Oren A."/>
            <person name="Chaudhuri R.R."/>
            <person name="La Ragione R."/>
            <person name="Hildebrand F."/>
            <person name="Pallen M.J."/>
        </authorList>
    </citation>
    <scope>NUCLEOTIDE SEQUENCE</scope>
    <source>
        <strain evidence="11">10192</strain>
    </source>
</reference>
<protein>
    <submittedName>
        <fullName evidence="11">HlyD family secretion protein</fullName>
    </submittedName>
</protein>
<keyword evidence="5" id="KW-0175">Coiled coil</keyword>
<dbReference type="EMBL" id="JADIND010000202">
    <property type="protein sequence ID" value="MBO8431545.1"/>
    <property type="molecule type" value="Genomic_DNA"/>
</dbReference>
<evidence type="ECO:0000256" key="3">
    <source>
        <dbReference type="ARBA" id="ARBA00022989"/>
    </source>
</evidence>
<proteinExistence type="predicted"/>
<evidence type="ECO:0000256" key="5">
    <source>
        <dbReference type="SAM" id="Coils"/>
    </source>
</evidence>
<keyword evidence="3 7" id="KW-1133">Transmembrane helix</keyword>
<dbReference type="Pfam" id="PF25876">
    <property type="entry name" value="HH_MFP_RND"/>
    <property type="match status" value="1"/>
</dbReference>
<evidence type="ECO:0000259" key="10">
    <source>
        <dbReference type="Pfam" id="PF25954"/>
    </source>
</evidence>
<comment type="caution">
    <text evidence="11">The sequence shown here is derived from an EMBL/GenBank/DDBJ whole genome shotgun (WGS) entry which is preliminary data.</text>
</comment>
<dbReference type="Gene3D" id="2.40.50.100">
    <property type="match status" value="1"/>
</dbReference>
<dbReference type="InterPro" id="IPR058792">
    <property type="entry name" value="Beta-barrel_RND_2"/>
</dbReference>
<dbReference type="GO" id="GO:0016020">
    <property type="term" value="C:membrane"/>
    <property type="evidence" value="ECO:0007669"/>
    <property type="project" value="UniProtKB-SubCell"/>
</dbReference>
<keyword evidence="2 7" id="KW-0812">Transmembrane</keyword>
<dbReference type="Proteomes" id="UP000823632">
    <property type="component" value="Unassembled WGS sequence"/>
</dbReference>
<dbReference type="InterPro" id="IPR050739">
    <property type="entry name" value="MFP"/>
</dbReference>
<dbReference type="Gene3D" id="2.40.30.170">
    <property type="match status" value="1"/>
</dbReference>
<dbReference type="PANTHER" id="PTHR30386">
    <property type="entry name" value="MEMBRANE FUSION SUBUNIT OF EMRAB-TOLC MULTIDRUG EFFLUX PUMP"/>
    <property type="match status" value="1"/>
</dbReference>
<evidence type="ECO:0000256" key="6">
    <source>
        <dbReference type="SAM" id="MobiDB-lite"/>
    </source>
</evidence>
<dbReference type="Pfam" id="PF25954">
    <property type="entry name" value="Beta-barrel_RND_2"/>
    <property type="match status" value="1"/>
</dbReference>
<name>A0A9D9DT02_9BACT</name>
<feature type="coiled-coil region" evidence="5">
    <location>
        <begin position="125"/>
        <end position="152"/>
    </location>
</feature>
<dbReference type="InterPro" id="IPR058624">
    <property type="entry name" value="MdtA-like_HH"/>
</dbReference>
<dbReference type="PANTHER" id="PTHR30386:SF26">
    <property type="entry name" value="TRANSPORT PROTEIN COMB"/>
    <property type="match status" value="1"/>
</dbReference>
<sequence>MEEKKEPNKGDDDFKPLNKEEIEVKAKARIKQRKEKAKKNRPEYKKKRVFVPVTTAVILVLIGLFAAIHSTFFQSTDDAFVEGRLVTVAPRVSGPVVKLLVDDNDEVEAGTLLIEIDPTDYEVKLHQAEAKLAEAKAELNVTEKEVDKDQANVNQSVEDITSAKSKMEFAKSDYDRYSKMYKSGIVSKQAFEDSKTKYEVSEANNKSAEERSQAAKHALASNIAKTEAMEANIKKLEAEVEQAKLNLQYTKVYAPQAGKVSARSVEMGNYLQVGQPIMQIVPDEVWVVANFKEIQLTHMKEGQPVSIKIDTYPHKRFKGEVQSIQRATGAKSSLFPPENAVGSYVKIVQRVPVKIVFKEDISNYNIVPGMSVVPKVKVK</sequence>
<evidence type="ECO:0000256" key="1">
    <source>
        <dbReference type="ARBA" id="ARBA00004167"/>
    </source>
</evidence>
<feature type="domain" description="CusB-like beta-barrel" evidence="10">
    <location>
        <begin position="284"/>
        <end position="324"/>
    </location>
</feature>
<comment type="subcellular location">
    <subcellularLocation>
        <location evidence="1">Membrane</location>
        <topology evidence="1">Single-pass membrane protein</topology>
    </subcellularLocation>
</comment>
<feature type="coiled-coil region" evidence="5">
    <location>
        <begin position="191"/>
        <end position="246"/>
    </location>
</feature>
<gene>
    <name evidence="11" type="ORF">IAC76_09185</name>
</gene>
<dbReference type="SUPFAM" id="SSF111369">
    <property type="entry name" value="HlyD-like secretion proteins"/>
    <property type="match status" value="2"/>
</dbReference>
<evidence type="ECO:0000259" key="8">
    <source>
        <dbReference type="Pfam" id="PF25876"/>
    </source>
</evidence>
<dbReference type="Pfam" id="PF25917">
    <property type="entry name" value="BSH_RND"/>
    <property type="match status" value="1"/>
</dbReference>
<evidence type="ECO:0000256" key="7">
    <source>
        <dbReference type="SAM" id="Phobius"/>
    </source>
</evidence>
<dbReference type="AlphaFoldDB" id="A0A9D9DT02"/>
<feature type="domain" description="Multidrug resistance protein MdtA-like alpha-helical hairpin" evidence="8">
    <location>
        <begin position="161"/>
        <end position="250"/>
    </location>
</feature>
<feature type="domain" description="Multidrug resistance protein MdtA-like barrel-sandwich hybrid" evidence="9">
    <location>
        <begin position="84"/>
        <end position="281"/>
    </location>
</feature>
<dbReference type="Gene3D" id="1.10.287.470">
    <property type="entry name" value="Helix hairpin bin"/>
    <property type="match status" value="1"/>
</dbReference>
<feature type="transmembrane region" description="Helical" evidence="7">
    <location>
        <begin position="49"/>
        <end position="68"/>
    </location>
</feature>
<organism evidence="11 12">
    <name type="scientific">Candidatus Scatousia excrementipullorum</name>
    <dbReference type="NCBI Taxonomy" id="2840936"/>
    <lineage>
        <taxon>Bacteria</taxon>
        <taxon>Candidatus Scatousia</taxon>
    </lineage>
</organism>
<dbReference type="GO" id="GO:0055085">
    <property type="term" value="P:transmembrane transport"/>
    <property type="evidence" value="ECO:0007669"/>
    <property type="project" value="InterPro"/>
</dbReference>
<reference evidence="11" key="1">
    <citation type="submission" date="2020-10" db="EMBL/GenBank/DDBJ databases">
        <authorList>
            <person name="Gilroy R."/>
        </authorList>
    </citation>
    <scope>NUCLEOTIDE SEQUENCE</scope>
    <source>
        <strain evidence="11">10192</strain>
    </source>
</reference>